<dbReference type="HAMAP" id="MF_00265">
    <property type="entry name" value="VapC_Nob1"/>
    <property type="match status" value="1"/>
</dbReference>
<keyword evidence="4 5" id="KW-0378">Hydrolase</keyword>
<feature type="binding site" evidence="5">
    <location>
        <position position="95"/>
    </location>
    <ligand>
        <name>Mg(2+)</name>
        <dbReference type="ChEBI" id="CHEBI:18420"/>
    </ligand>
</feature>
<dbReference type="Proteomes" id="UP001595377">
    <property type="component" value="Unassembled WGS sequence"/>
</dbReference>
<sequence>MPGSFIDTNVIVYLASGDPAKADRAEGIVAEGGIVSVQVLNEFVNVARRRMRLSWEEIHAFLSGLRALLRVELLTLAVHETGLRLAERHGLSTYDAMIAAAALWNDCDVLWSEDLQDGMLIDGRLRVANPFV</sequence>
<name>A0ABV7DJP6_9HYPH</name>
<dbReference type="EMBL" id="JBHRSP010000024">
    <property type="protein sequence ID" value="MFC3074467.1"/>
    <property type="molecule type" value="Genomic_DNA"/>
</dbReference>
<comment type="similarity">
    <text evidence="5">Belongs to the PINc/VapC protein family.</text>
</comment>
<comment type="function">
    <text evidence="5">Toxic component of a toxin-antitoxin (TA) system. An RNase.</text>
</comment>
<accession>A0ABV7DJP6</accession>
<comment type="caution">
    <text evidence="7">The sequence shown here is derived from an EMBL/GenBank/DDBJ whole genome shotgun (WGS) entry which is preliminary data.</text>
</comment>
<dbReference type="RefSeq" id="WP_257312085.1">
    <property type="nucleotide sequence ID" value="NZ_JANFDG010000002.1"/>
</dbReference>
<evidence type="ECO:0000256" key="3">
    <source>
        <dbReference type="ARBA" id="ARBA00022723"/>
    </source>
</evidence>
<evidence type="ECO:0000313" key="7">
    <source>
        <dbReference type="EMBL" id="MFC3074467.1"/>
    </source>
</evidence>
<evidence type="ECO:0000256" key="4">
    <source>
        <dbReference type="ARBA" id="ARBA00022801"/>
    </source>
</evidence>
<evidence type="ECO:0000256" key="5">
    <source>
        <dbReference type="HAMAP-Rule" id="MF_00265"/>
    </source>
</evidence>
<dbReference type="Pfam" id="PF01850">
    <property type="entry name" value="PIN"/>
    <property type="match status" value="1"/>
</dbReference>
<keyword evidence="1 5" id="KW-1277">Toxin-antitoxin system</keyword>
<protein>
    <recommendedName>
        <fullName evidence="5">Ribonuclease VapC</fullName>
        <shortName evidence="5">RNase VapC</shortName>
        <ecNumber evidence="5">3.1.-.-</ecNumber>
    </recommendedName>
    <alternativeName>
        <fullName evidence="5">Toxin VapC</fullName>
    </alternativeName>
</protein>
<dbReference type="InterPro" id="IPR029060">
    <property type="entry name" value="PIN-like_dom_sf"/>
</dbReference>
<feature type="domain" description="PIN" evidence="6">
    <location>
        <begin position="5"/>
        <end position="114"/>
    </location>
</feature>
<dbReference type="InterPro" id="IPR022907">
    <property type="entry name" value="VapC_family"/>
</dbReference>
<keyword evidence="3 5" id="KW-0479">Metal-binding</keyword>
<dbReference type="EC" id="3.1.-.-" evidence="5"/>
<evidence type="ECO:0000259" key="6">
    <source>
        <dbReference type="Pfam" id="PF01850"/>
    </source>
</evidence>
<reference evidence="8" key="1">
    <citation type="journal article" date="2019" name="Int. J. Syst. Evol. Microbiol.">
        <title>The Global Catalogue of Microorganisms (GCM) 10K type strain sequencing project: providing services to taxonomists for standard genome sequencing and annotation.</title>
        <authorList>
            <consortium name="The Broad Institute Genomics Platform"/>
            <consortium name="The Broad Institute Genome Sequencing Center for Infectious Disease"/>
            <person name="Wu L."/>
            <person name="Ma J."/>
        </authorList>
    </citation>
    <scope>NUCLEOTIDE SEQUENCE [LARGE SCALE GENOMIC DNA]</scope>
    <source>
        <strain evidence="8">KCTC 52677</strain>
    </source>
</reference>
<keyword evidence="5" id="KW-0800">Toxin</keyword>
<comment type="cofactor">
    <cofactor evidence="5">
        <name>Mg(2+)</name>
        <dbReference type="ChEBI" id="CHEBI:18420"/>
    </cofactor>
</comment>
<keyword evidence="2 5" id="KW-0540">Nuclease</keyword>
<dbReference type="Gene3D" id="3.40.50.1010">
    <property type="entry name" value="5'-nuclease"/>
    <property type="match status" value="1"/>
</dbReference>
<dbReference type="InterPro" id="IPR002716">
    <property type="entry name" value="PIN_dom"/>
</dbReference>
<dbReference type="CDD" id="cd18692">
    <property type="entry name" value="PIN_VapC-like"/>
    <property type="match status" value="1"/>
</dbReference>
<proteinExistence type="inferred from homology"/>
<gene>
    <name evidence="5" type="primary">vapC</name>
    <name evidence="7" type="ORF">ACFOHH_15255</name>
</gene>
<evidence type="ECO:0000256" key="2">
    <source>
        <dbReference type="ARBA" id="ARBA00022722"/>
    </source>
</evidence>
<evidence type="ECO:0000256" key="1">
    <source>
        <dbReference type="ARBA" id="ARBA00022649"/>
    </source>
</evidence>
<feature type="binding site" evidence="5">
    <location>
        <position position="7"/>
    </location>
    <ligand>
        <name>Mg(2+)</name>
        <dbReference type="ChEBI" id="CHEBI:18420"/>
    </ligand>
</feature>
<evidence type="ECO:0000313" key="8">
    <source>
        <dbReference type="Proteomes" id="UP001595377"/>
    </source>
</evidence>
<keyword evidence="5" id="KW-0460">Magnesium</keyword>
<keyword evidence="8" id="KW-1185">Reference proteome</keyword>
<dbReference type="SUPFAM" id="SSF88723">
    <property type="entry name" value="PIN domain-like"/>
    <property type="match status" value="1"/>
</dbReference>
<organism evidence="7 8">
    <name type="scientific">Shinella pollutisoli</name>
    <dbReference type="NCBI Taxonomy" id="2250594"/>
    <lineage>
        <taxon>Bacteria</taxon>
        <taxon>Pseudomonadati</taxon>
        <taxon>Pseudomonadota</taxon>
        <taxon>Alphaproteobacteria</taxon>
        <taxon>Hyphomicrobiales</taxon>
        <taxon>Rhizobiaceae</taxon>
        <taxon>Shinella</taxon>
    </lineage>
</organism>